<name>A0AAT9FHU7_9BACT</name>
<evidence type="ECO:0000256" key="1">
    <source>
        <dbReference type="SAM" id="MobiDB-lite"/>
    </source>
</evidence>
<protein>
    <submittedName>
        <fullName evidence="2">Uncharacterized protein</fullName>
    </submittedName>
</protein>
<feature type="compositionally biased region" description="Basic and acidic residues" evidence="1">
    <location>
        <begin position="48"/>
        <end position="60"/>
    </location>
</feature>
<dbReference type="EMBL" id="AP026866">
    <property type="protein sequence ID" value="BDS05557.1"/>
    <property type="molecule type" value="Genomic_DNA"/>
</dbReference>
<sequence>MDQAILIRESRSQHLLRSSEDAAKQLRAFKQVLPITSKNSPSSVSSPKPEDSSSKKRRES</sequence>
<organism evidence="2">
    <name type="scientific">Oceaniferula spumae</name>
    <dbReference type="NCBI Taxonomy" id="2979115"/>
    <lineage>
        <taxon>Bacteria</taxon>
        <taxon>Pseudomonadati</taxon>
        <taxon>Verrucomicrobiota</taxon>
        <taxon>Verrucomicrobiia</taxon>
        <taxon>Verrucomicrobiales</taxon>
        <taxon>Verrucomicrobiaceae</taxon>
        <taxon>Oceaniferula</taxon>
    </lineage>
</organism>
<dbReference type="KEGG" id="osu:NT6N_05970"/>
<feature type="region of interest" description="Disordered" evidence="1">
    <location>
        <begin position="32"/>
        <end position="60"/>
    </location>
</feature>
<evidence type="ECO:0000313" key="2">
    <source>
        <dbReference type="EMBL" id="BDS05557.1"/>
    </source>
</evidence>
<reference evidence="2" key="1">
    <citation type="submission" date="2024-07" db="EMBL/GenBank/DDBJ databases">
        <title>Complete genome sequence of Verrucomicrobiaceae bacterium NT6N.</title>
        <authorList>
            <person name="Huang C."/>
            <person name="Takami H."/>
            <person name="Hamasaki K."/>
        </authorList>
    </citation>
    <scope>NUCLEOTIDE SEQUENCE</scope>
    <source>
        <strain evidence="2">NT6N</strain>
    </source>
</reference>
<dbReference type="AlphaFoldDB" id="A0AAT9FHU7"/>
<accession>A0AAT9FHU7</accession>
<proteinExistence type="predicted"/>
<gene>
    <name evidence="2" type="ORF">NT6N_05970</name>
</gene>
<feature type="compositionally biased region" description="Low complexity" evidence="1">
    <location>
        <begin position="34"/>
        <end position="47"/>
    </location>
</feature>